<protein>
    <recommendedName>
        <fullName evidence="1">FAS1 domain-containing protein</fullName>
    </recommendedName>
</protein>
<dbReference type="PANTHER" id="PTHR10900">
    <property type="entry name" value="PERIOSTIN-RELATED"/>
    <property type="match status" value="1"/>
</dbReference>
<dbReference type="GO" id="GO:0030198">
    <property type="term" value="P:extracellular matrix organization"/>
    <property type="evidence" value="ECO:0007669"/>
    <property type="project" value="TreeGrafter"/>
</dbReference>
<keyword evidence="3" id="KW-1185">Reference proteome</keyword>
<dbReference type="GO" id="GO:0007155">
    <property type="term" value="P:cell adhesion"/>
    <property type="evidence" value="ECO:0007669"/>
    <property type="project" value="TreeGrafter"/>
</dbReference>
<accession>A0A1V9FG93</accession>
<dbReference type="EMBL" id="LWBP01000195">
    <property type="protein sequence ID" value="OQP57374.1"/>
    <property type="molecule type" value="Genomic_DNA"/>
</dbReference>
<dbReference type="GO" id="GO:0005615">
    <property type="term" value="C:extracellular space"/>
    <property type="evidence" value="ECO:0007669"/>
    <property type="project" value="TreeGrafter"/>
</dbReference>
<dbReference type="Pfam" id="PF02469">
    <property type="entry name" value="Fasciclin"/>
    <property type="match status" value="3"/>
</dbReference>
<dbReference type="InterPro" id="IPR000782">
    <property type="entry name" value="FAS1_domain"/>
</dbReference>
<dbReference type="SMART" id="SM00554">
    <property type="entry name" value="FAS1"/>
    <property type="match status" value="3"/>
</dbReference>
<dbReference type="PROSITE" id="PS50213">
    <property type="entry name" value="FAS1"/>
    <property type="match status" value="3"/>
</dbReference>
<dbReference type="Proteomes" id="UP000192276">
    <property type="component" value="Unassembled WGS sequence"/>
</dbReference>
<dbReference type="OrthoDB" id="1144324at2"/>
<comment type="caution">
    <text evidence="2">The sequence shown here is derived from an EMBL/GenBank/DDBJ whole genome shotgun (WGS) entry which is preliminary data.</text>
</comment>
<evidence type="ECO:0000259" key="1">
    <source>
        <dbReference type="PROSITE" id="PS50213"/>
    </source>
</evidence>
<dbReference type="RefSeq" id="WP_081167964.1">
    <property type="nucleotide sequence ID" value="NZ_LWBP01000195.1"/>
</dbReference>
<dbReference type="PANTHER" id="PTHR10900:SF124">
    <property type="entry name" value="FI05614P"/>
    <property type="match status" value="1"/>
</dbReference>
<reference evidence="3" key="1">
    <citation type="submission" date="2016-04" db="EMBL/GenBank/DDBJ databases">
        <authorList>
            <person name="Chen L."/>
            <person name="Zhuang W."/>
            <person name="Wang G."/>
        </authorList>
    </citation>
    <scope>NUCLEOTIDE SEQUENCE [LARGE SCALE GENOMIC DNA]</scope>
    <source>
        <strain evidence="3">208</strain>
    </source>
</reference>
<name>A0A1V9FG93_9BACT</name>
<proteinExistence type="predicted"/>
<organism evidence="2 3">
    <name type="scientific">Niastella populi</name>
    <dbReference type="NCBI Taxonomy" id="550983"/>
    <lineage>
        <taxon>Bacteria</taxon>
        <taxon>Pseudomonadati</taxon>
        <taxon>Bacteroidota</taxon>
        <taxon>Chitinophagia</taxon>
        <taxon>Chitinophagales</taxon>
        <taxon>Chitinophagaceae</taxon>
        <taxon>Niastella</taxon>
    </lineage>
</organism>
<evidence type="ECO:0000313" key="2">
    <source>
        <dbReference type="EMBL" id="OQP57374.1"/>
    </source>
</evidence>
<dbReference type="Gene3D" id="2.30.180.10">
    <property type="entry name" value="FAS1 domain"/>
    <property type="match status" value="3"/>
</dbReference>
<dbReference type="InterPro" id="IPR036378">
    <property type="entry name" value="FAS1_dom_sf"/>
</dbReference>
<dbReference type="InterPro" id="IPR050904">
    <property type="entry name" value="Adhesion/Biosynth-related"/>
</dbReference>
<dbReference type="AlphaFoldDB" id="A0A1V9FG93"/>
<dbReference type="STRING" id="550983.A4R26_25110"/>
<feature type="domain" description="FAS1" evidence="1">
    <location>
        <begin position="50"/>
        <end position="191"/>
    </location>
</feature>
<sequence length="525" mass="57278">MANLLLGVPALRWVARTRIPILTIPLFILLISPGCKKGFKEYYSDENPKGGFLYNKLKADPTFSIFTKGLERADLVQFISEGGLYTVFAPTDEAFSKYLGSNGYGSVEDVPVDRLFRILSFHIVNNMWYYYDLKVRYASYQQRLYLTRNKKFVHIDVTAADSIKINGVPVVNSLRDIDAANGVIHGINTVLVPLPNLEEVLQTDPELRNSTFYRLMQLTADSAFDRFNSYDRDRDGRMDSVFYKTYPLLSGVHTSIEYRQNTAPANQGGDPLSTTFLMPSNQALDAFIAPALARIDNSVTDKVAALSPSYAEAVLEAYFVADTVVTSNELINRTRVIRSVAGTILPAFADDNFLRKDIVASNGTIHVINNTFITPPALTSAMGQATMDPELSSFMAAVQGASLMPSLTVNTRTGTFLAPTNAAFEEIGLDVKKKTLNGALLTATQFSNIVRHHIINENLAPAGLTGTKNTDLGGTQQLVFSNGGATVTSASGVVATVTLPEVSRGPGTPAVGYVYKVSKVLLPRP</sequence>
<feature type="domain" description="FAS1" evidence="1">
    <location>
        <begin position="378"/>
        <end position="521"/>
    </location>
</feature>
<evidence type="ECO:0000313" key="3">
    <source>
        <dbReference type="Proteomes" id="UP000192276"/>
    </source>
</evidence>
<dbReference type="SUPFAM" id="SSF82153">
    <property type="entry name" value="FAS1 domain"/>
    <property type="match status" value="3"/>
</dbReference>
<gene>
    <name evidence="2" type="ORF">A4R26_25110</name>
</gene>
<dbReference type="GO" id="GO:0031012">
    <property type="term" value="C:extracellular matrix"/>
    <property type="evidence" value="ECO:0007669"/>
    <property type="project" value="TreeGrafter"/>
</dbReference>
<feature type="domain" description="FAS1" evidence="1">
    <location>
        <begin position="211"/>
        <end position="372"/>
    </location>
</feature>
<dbReference type="GO" id="GO:0050839">
    <property type="term" value="F:cell adhesion molecule binding"/>
    <property type="evidence" value="ECO:0007669"/>
    <property type="project" value="TreeGrafter"/>
</dbReference>